<evidence type="ECO:0000313" key="12">
    <source>
        <dbReference type="Proteomes" id="UP000719267"/>
    </source>
</evidence>
<evidence type="ECO:0000256" key="9">
    <source>
        <dbReference type="SAM" id="Phobius"/>
    </source>
</evidence>
<proteinExistence type="inferred from homology"/>
<dbReference type="PANTHER" id="PTHR35011">
    <property type="entry name" value="2,3-DIKETO-L-GULONATE TRAP TRANSPORTER SMALL PERMEASE PROTEIN YIAM"/>
    <property type="match status" value="1"/>
</dbReference>
<dbReference type="InterPro" id="IPR007387">
    <property type="entry name" value="TRAP_DctQ"/>
</dbReference>
<dbReference type="EMBL" id="JAHWDF010000007">
    <property type="protein sequence ID" value="MBW2961775.1"/>
    <property type="molecule type" value="Genomic_DNA"/>
</dbReference>
<evidence type="ECO:0000256" key="2">
    <source>
        <dbReference type="ARBA" id="ARBA00022448"/>
    </source>
</evidence>
<reference evidence="11 12" key="1">
    <citation type="submission" date="2021-07" db="EMBL/GenBank/DDBJ databases">
        <title>Mesonia aestuariivivens sp. nov., isolated from a tidal flat.</title>
        <authorList>
            <person name="Kim Y.-O."/>
            <person name="Yoon J.-H."/>
        </authorList>
    </citation>
    <scope>NUCLEOTIDE SEQUENCE [LARGE SCALE GENOMIC DNA]</scope>
    <source>
        <strain evidence="11 12">JHPTF-M18</strain>
    </source>
</reference>
<feature type="transmembrane region" description="Helical" evidence="9">
    <location>
        <begin position="44"/>
        <end position="61"/>
    </location>
</feature>
<feature type="transmembrane region" description="Helical" evidence="9">
    <location>
        <begin position="82"/>
        <end position="109"/>
    </location>
</feature>
<feature type="domain" description="Tripartite ATP-independent periplasmic transporters DctQ component" evidence="10">
    <location>
        <begin position="20"/>
        <end position="149"/>
    </location>
</feature>
<evidence type="ECO:0000256" key="5">
    <source>
        <dbReference type="ARBA" id="ARBA00022692"/>
    </source>
</evidence>
<dbReference type="RefSeq" id="WP_219040064.1">
    <property type="nucleotide sequence ID" value="NZ_JAHWDF010000007.1"/>
</dbReference>
<gene>
    <name evidence="11" type="ORF">KW502_08185</name>
</gene>
<comment type="subcellular location">
    <subcellularLocation>
        <location evidence="1">Cell inner membrane</location>
        <topology evidence="1">Multi-pass membrane protein</topology>
    </subcellularLocation>
</comment>
<comment type="caution">
    <text evidence="11">The sequence shown here is derived from an EMBL/GenBank/DDBJ whole genome shotgun (WGS) entry which is preliminary data.</text>
</comment>
<accession>A0ABS6W1Q0</accession>
<evidence type="ECO:0000256" key="1">
    <source>
        <dbReference type="ARBA" id="ARBA00004429"/>
    </source>
</evidence>
<organism evidence="11 12">
    <name type="scientific">Mesonia aestuariivivens</name>
    <dbReference type="NCBI Taxonomy" id="2796128"/>
    <lineage>
        <taxon>Bacteria</taxon>
        <taxon>Pseudomonadati</taxon>
        <taxon>Bacteroidota</taxon>
        <taxon>Flavobacteriia</taxon>
        <taxon>Flavobacteriales</taxon>
        <taxon>Flavobacteriaceae</taxon>
        <taxon>Mesonia</taxon>
    </lineage>
</organism>
<dbReference type="Pfam" id="PF04290">
    <property type="entry name" value="DctQ"/>
    <property type="match status" value="1"/>
</dbReference>
<evidence type="ECO:0000256" key="4">
    <source>
        <dbReference type="ARBA" id="ARBA00022519"/>
    </source>
</evidence>
<keyword evidence="3" id="KW-1003">Cell membrane</keyword>
<feature type="transmembrane region" description="Helical" evidence="9">
    <location>
        <begin position="121"/>
        <end position="142"/>
    </location>
</feature>
<dbReference type="InterPro" id="IPR055348">
    <property type="entry name" value="DctQ"/>
</dbReference>
<evidence type="ECO:0000256" key="3">
    <source>
        <dbReference type="ARBA" id="ARBA00022475"/>
    </source>
</evidence>
<comment type="similarity">
    <text evidence="8">Belongs to the TRAP transporter small permease family.</text>
</comment>
<evidence type="ECO:0000256" key="7">
    <source>
        <dbReference type="ARBA" id="ARBA00023136"/>
    </source>
</evidence>
<evidence type="ECO:0000259" key="10">
    <source>
        <dbReference type="Pfam" id="PF04290"/>
    </source>
</evidence>
<dbReference type="PANTHER" id="PTHR35011:SF2">
    <property type="entry name" value="2,3-DIKETO-L-GULONATE TRAP TRANSPORTER SMALL PERMEASE PROTEIN YIAM"/>
    <property type="match status" value="1"/>
</dbReference>
<keyword evidence="6 9" id="KW-1133">Transmembrane helix</keyword>
<evidence type="ECO:0000313" key="11">
    <source>
        <dbReference type="EMBL" id="MBW2961775.1"/>
    </source>
</evidence>
<evidence type="ECO:0000256" key="6">
    <source>
        <dbReference type="ARBA" id="ARBA00022989"/>
    </source>
</evidence>
<sequence length="155" mass="17304">MKKSLDKILGTVLVFLMALIVIAVLWQVFSRYVLQNPSSFTEEIARYLMIWIGILGAAYASGQQEHLAINILPPKLNERNRIRLRVGINILIIAFSLFALIIGGGNLVYISYLLGQTSAALHLPLSVVYIVLPISGCLIIVYKLNEVFNSKKYLV</sequence>
<keyword evidence="5 9" id="KW-0812">Transmembrane</keyword>
<keyword evidence="2" id="KW-0813">Transport</keyword>
<keyword evidence="12" id="KW-1185">Reference proteome</keyword>
<protein>
    <submittedName>
        <fullName evidence="11">TRAP transporter small permease</fullName>
    </submittedName>
</protein>
<keyword evidence="7 9" id="KW-0472">Membrane</keyword>
<feature type="transmembrane region" description="Helical" evidence="9">
    <location>
        <begin position="12"/>
        <end position="29"/>
    </location>
</feature>
<evidence type="ECO:0000256" key="8">
    <source>
        <dbReference type="ARBA" id="ARBA00038436"/>
    </source>
</evidence>
<keyword evidence="4" id="KW-0997">Cell inner membrane</keyword>
<name>A0ABS6W1Q0_9FLAO</name>
<dbReference type="Proteomes" id="UP000719267">
    <property type="component" value="Unassembled WGS sequence"/>
</dbReference>